<dbReference type="OrthoDB" id="4964541at2"/>
<evidence type="ECO:0000256" key="1">
    <source>
        <dbReference type="ARBA" id="ARBA00004429"/>
    </source>
</evidence>
<keyword evidence="12" id="KW-1185">Reference proteome</keyword>
<reference evidence="11 12" key="1">
    <citation type="submission" date="2019-08" db="EMBL/GenBank/DDBJ databases">
        <title>Aureimonas fodiniaquatilis sp. nov., isolated from a coal mine wastewater.</title>
        <authorList>
            <person name="Kim W."/>
        </authorList>
    </citation>
    <scope>NUCLEOTIDE SEQUENCE [LARGE SCALE GENOMIC DNA]</scope>
    <source>
        <strain evidence="11 12">CAU 1482</strain>
    </source>
</reference>
<dbReference type="AlphaFoldDB" id="A0A5B0DZC3"/>
<feature type="transmembrane region" description="Helical" evidence="9">
    <location>
        <begin position="92"/>
        <end position="112"/>
    </location>
</feature>
<dbReference type="PANTHER" id="PTHR35011">
    <property type="entry name" value="2,3-DIKETO-L-GULONATE TRAP TRANSPORTER SMALL PERMEASE PROTEIN YIAM"/>
    <property type="match status" value="1"/>
</dbReference>
<proteinExistence type="inferred from homology"/>
<name>A0A5B0DZC3_9HYPH</name>
<feature type="domain" description="Tripartite ATP-independent periplasmic transporters DctQ component" evidence="10">
    <location>
        <begin position="33"/>
        <end position="159"/>
    </location>
</feature>
<dbReference type="RefSeq" id="WP_149297582.1">
    <property type="nucleotide sequence ID" value="NZ_VTWH01000001.1"/>
</dbReference>
<dbReference type="GO" id="GO:0015740">
    <property type="term" value="P:C4-dicarboxylate transport"/>
    <property type="evidence" value="ECO:0007669"/>
    <property type="project" value="TreeGrafter"/>
</dbReference>
<comment type="subunit">
    <text evidence="9">The complex comprises the extracytoplasmic solute receptor protein and the two transmembrane proteins.</text>
</comment>
<protein>
    <recommendedName>
        <fullName evidence="9">TRAP transporter small permease protein</fullName>
    </recommendedName>
</protein>
<comment type="subcellular location">
    <subcellularLocation>
        <location evidence="1 9">Cell inner membrane</location>
        <topology evidence="1 9">Multi-pass membrane protein</topology>
    </subcellularLocation>
</comment>
<evidence type="ECO:0000259" key="10">
    <source>
        <dbReference type="Pfam" id="PF04290"/>
    </source>
</evidence>
<accession>A0A5B0DZC3</accession>
<evidence type="ECO:0000256" key="8">
    <source>
        <dbReference type="ARBA" id="ARBA00038436"/>
    </source>
</evidence>
<evidence type="ECO:0000256" key="2">
    <source>
        <dbReference type="ARBA" id="ARBA00022448"/>
    </source>
</evidence>
<evidence type="ECO:0000256" key="3">
    <source>
        <dbReference type="ARBA" id="ARBA00022475"/>
    </source>
</evidence>
<dbReference type="Proteomes" id="UP000324738">
    <property type="component" value="Unassembled WGS sequence"/>
</dbReference>
<evidence type="ECO:0000256" key="9">
    <source>
        <dbReference type="RuleBase" id="RU369079"/>
    </source>
</evidence>
<keyword evidence="7 9" id="KW-0472">Membrane</keyword>
<feature type="transmembrane region" description="Helical" evidence="9">
    <location>
        <begin position="132"/>
        <end position="154"/>
    </location>
</feature>
<sequence>MTAERRAIFWLNRVEAGLAKLVSAIAIVTLIAIVTIVFSAVVMRYGFNSAMIFSYDVSTVLFAWLIFLGLIVAERDGAHMGIDAIDRVKSPWLRRLVVIVRYTLLLMTSIYLCKVGISLVERTGNQIPSLRISARWLYTALPIGFGLLSFSYLVRLIRVSFTRTEV</sequence>
<keyword evidence="2 9" id="KW-0813">Transport</keyword>
<gene>
    <name evidence="11" type="ORF">FPY71_03245</name>
</gene>
<keyword evidence="3" id="KW-1003">Cell membrane</keyword>
<comment type="caution">
    <text evidence="11">The sequence shown here is derived from an EMBL/GenBank/DDBJ whole genome shotgun (WGS) entry which is preliminary data.</text>
</comment>
<organism evidence="11 12">
    <name type="scientific">Aureimonas fodinaquatilis</name>
    <dbReference type="NCBI Taxonomy" id="2565783"/>
    <lineage>
        <taxon>Bacteria</taxon>
        <taxon>Pseudomonadati</taxon>
        <taxon>Pseudomonadota</taxon>
        <taxon>Alphaproteobacteria</taxon>
        <taxon>Hyphomicrobiales</taxon>
        <taxon>Aurantimonadaceae</taxon>
        <taxon>Aureimonas</taxon>
    </lineage>
</organism>
<keyword evidence="4 9" id="KW-0997">Cell inner membrane</keyword>
<feature type="transmembrane region" description="Helical" evidence="9">
    <location>
        <begin position="21"/>
        <end position="46"/>
    </location>
</feature>
<keyword evidence="6 9" id="KW-1133">Transmembrane helix</keyword>
<evidence type="ECO:0000256" key="5">
    <source>
        <dbReference type="ARBA" id="ARBA00022692"/>
    </source>
</evidence>
<evidence type="ECO:0000256" key="4">
    <source>
        <dbReference type="ARBA" id="ARBA00022519"/>
    </source>
</evidence>
<feature type="transmembrane region" description="Helical" evidence="9">
    <location>
        <begin position="52"/>
        <end position="72"/>
    </location>
</feature>
<comment type="function">
    <text evidence="9">Part of the tripartite ATP-independent periplasmic (TRAP) transport system.</text>
</comment>
<keyword evidence="5 9" id="KW-0812">Transmembrane</keyword>
<evidence type="ECO:0000313" key="12">
    <source>
        <dbReference type="Proteomes" id="UP000324738"/>
    </source>
</evidence>
<dbReference type="InterPro" id="IPR007387">
    <property type="entry name" value="TRAP_DctQ"/>
</dbReference>
<dbReference type="GO" id="GO:0022857">
    <property type="term" value="F:transmembrane transporter activity"/>
    <property type="evidence" value="ECO:0007669"/>
    <property type="project" value="UniProtKB-UniRule"/>
</dbReference>
<dbReference type="Pfam" id="PF04290">
    <property type="entry name" value="DctQ"/>
    <property type="match status" value="1"/>
</dbReference>
<dbReference type="GO" id="GO:0005886">
    <property type="term" value="C:plasma membrane"/>
    <property type="evidence" value="ECO:0007669"/>
    <property type="project" value="UniProtKB-SubCell"/>
</dbReference>
<evidence type="ECO:0000256" key="7">
    <source>
        <dbReference type="ARBA" id="ARBA00023136"/>
    </source>
</evidence>
<dbReference type="PANTHER" id="PTHR35011:SF2">
    <property type="entry name" value="2,3-DIKETO-L-GULONATE TRAP TRANSPORTER SMALL PERMEASE PROTEIN YIAM"/>
    <property type="match status" value="1"/>
</dbReference>
<evidence type="ECO:0000256" key="6">
    <source>
        <dbReference type="ARBA" id="ARBA00022989"/>
    </source>
</evidence>
<dbReference type="EMBL" id="VTWH01000001">
    <property type="protein sequence ID" value="KAA0972144.1"/>
    <property type="molecule type" value="Genomic_DNA"/>
</dbReference>
<evidence type="ECO:0000313" key="11">
    <source>
        <dbReference type="EMBL" id="KAA0972144.1"/>
    </source>
</evidence>
<comment type="similarity">
    <text evidence="8 9">Belongs to the TRAP transporter small permease family.</text>
</comment>
<dbReference type="InterPro" id="IPR055348">
    <property type="entry name" value="DctQ"/>
</dbReference>